<evidence type="ECO:0000259" key="8">
    <source>
        <dbReference type="SMART" id="SM00846"/>
    </source>
</evidence>
<comment type="similarity">
    <text evidence="1 7">Belongs to the glyceraldehyde-3-phosphate dehydrogenase family.</text>
</comment>
<sequence>MAARVAINGFGRIGRIALRIIATGGWPVEVVAINDPFLPAETAAHLLRYDTVYRRPPFPIHVEGEALIVDGRKIPFLAEKEPGNLPWAKHKVDVVIESSGVFTDPDKAEAHLKAGAKRIVLSAPPSGPRKGEVLQILWRVNEGQFAERGKPAIVSAASCTTNSLGPVVKVLHEAFGIEYGFLTTVHGYTADQRLVDAPHKDLARARAAAANIIPTSTGAARSIPAIFPDLAGKLDGIAMRVPVPAGSVSDFVAKLRKPLPGKSAKEAAALVNKAFHAAAQTPLGEAMAVEDDPIVSSDVIGRNHSSVVATSYTMVLSDRLDVVKVLAFYDNEWGYAARLIDVARFVAS</sequence>
<feature type="binding site" evidence="5">
    <location>
        <position position="331"/>
    </location>
    <ligand>
        <name>NAD(+)</name>
        <dbReference type="ChEBI" id="CHEBI:57540"/>
    </ligand>
</feature>
<dbReference type="AlphaFoldDB" id="A0A2X3KZR6"/>
<feature type="binding site" evidence="5">
    <location>
        <position position="122"/>
    </location>
    <ligand>
        <name>NAD(+)</name>
        <dbReference type="ChEBI" id="CHEBI:57540"/>
    </ligand>
</feature>
<feature type="active site" description="Nucleophile" evidence="3">
    <location>
        <position position="159"/>
    </location>
</feature>
<keyword evidence="10" id="KW-1185">Reference proteome</keyword>
<dbReference type="InterPro" id="IPR036291">
    <property type="entry name" value="NAD(P)-bd_dom_sf"/>
</dbReference>
<keyword evidence="2 9" id="KW-0560">Oxidoreductase</keyword>
<protein>
    <submittedName>
        <fullName evidence="9">Glyceraldehyde-3-phosphate dehydrogenase</fullName>
        <ecNumber evidence="9">1.2.1.12</ecNumber>
    </submittedName>
</protein>
<dbReference type="GO" id="GO:0051287">
    <property type="term" value="F:NAD binding"/>
    <property type="evidence" value="ECO:0007669"/>
    <property type="project" value="InterPro"/>
</dbReference>
<dbReference type="FunFam" id="3.40.50.720:FF:000001">
    <property type="entry name" value="Glyceraldehyde-3-phosphate dehydrogenase"/>
    <property type="match status" value="1"/>
</dbReference>
<dbReference type="PRINTS" id="PR00078">
    <property type="entry name" value="G3PDHDRGNASE"/>
</dbReference>
<dbReference type="Gene3D" id="3.40.50.720">
    <property type="entry name" value="NAD(P)-binding Rossmann-like Domain"/>
    <property type="match status" value="1"/>
</dbReference>
<dbReference type="OrthoDB" id="9803304at2"/>
<dbReference type="Proteomes" id="UP000249818">
    <property type="component" value="Chromosome BARAN1"/>
</dbReference>
<dbReference type="KEGG" id="bana:BARAN1_0962"/>
<feature type="binding site" evidence="4">
    <location>
        <begin position="158"/>
        <end position="160"/>
    </location>
    <ligand>
        <name>D-glyceraldehyde 3-phosphate</name>
        <dbReference type="ChEBI" id="CHEBI:59776"/>
    </ligand>
</feature>
<evidence type="ECO:0000256" key="1">
    <source>
        <dbReference type="ARBA" id="ARBA00007406"/>
    </source>
</evidence>
<dbReference type="Gene3D" id="3.30.360.10">
    <property type="entry name" value="Dihydrodipicolinate Reductase, domain 2"/>
    <property type="match status" value="1"/>
</dbReference>
<dbReference type="GO" id="GO:0004365">
    <property type="term" value="F:glyceraldehyde-3-phosphate dehydrogenase (NAD+) (phosphorylating) activity"/>
    <property type="evidence" value="ECO:0007669"/>
    <property type="project" value="UniProtKB-EC"/>
</dbReference>
<evidence type="ECO:0000256" key="6">
    <source>
        <dbReference type="PIRSR" id="PIRSR000149-4"/>
    </source>
</evidence>
<dbReference type="Pfam" id="PF00044">
    <property type="entry name" value="Gp_dh_N"/>
    <property type="match status" value="1"/>
</dbReference>
<keyword evidence="5" id="KW-0547">Nucleotide-binding</keyword>
<evidence type="ECO:0000256" key="7">
    <source>
        <dbReference type="RuleBase" id="RU000397"/>
    </source>
</evidence>
<evidence type="ECO:0000256" key="4">
    <source>
        <dbReference type="PIRSR" id="PIRSR000149-2"/>
    </source>
</evidence>
<feature type="binding site" evidence="5">
    <location>
        <position position="35"/>
    </location>
    <ligand>
        <name>NAD(+)</name>
        <dbReference type="ChEBI" id="CHEBI:57540"/>
    </ligand>
</feature>
<feature type="binding site" evidence="4">
    <location>
        <position position="240"/>
    </location>
    <ligand>
        <name>D-glyceraldehyde 3-phosphate</name>
        <dbReference type="ChEBI" id="CHEBI:59776"/>
    </ligand>
</feature>
<dbReference type="InterPro" id="IPR020828">
    <property type="entry name" value="GlycerAld_3-P_DH_NAD(P)-bd"/>
</dbReference>
<evidence type="ECO:0000313" key="10">
    <source>
        <dbReference type="Proteomes" id="UP000249818"/>
    </source>
</evidence>
<dbReference type="SUPFAM" id="SSF51735">
    <property type="entry name" value="NAD(P)-binding Rossmann-fold domains"/>
    <property type="match status" value="1"/>
</dbReference>
<dbReference type="InterPro" id="IPR020831">
    <property type="entry name" value="GlycerAld/Erythrose_P_DH"/>
</dbReference>
<dbReference type="CDD" id="cd05214">
    <property type="entry name" value="GAPDH_I_N"/>
    <property type="match status" value="1"/>
</dbReference>
<gene>
    <name evidence="9" type="primary">gap</name>
    <name evidence="9" type="ORF">BARAN1_0962</name>
</gene>
<evidence type="ECO:0000256" key="2">
    <source>
        <dbReference type="ARBA" id="ARBA00023002"/>
    </source>
</evidence>
<dbReference type="SUPFAM" id="SSF55347">
    <property type="entry name" value="Glyceraldehyde-3-phosphate dehydrogenase-like, C-terminal domain"/>
    <property type="match status" value="1"/>
</dbReference>
<feature type="site" description="Activates thiol group during catalysis" evidence="6">
    <location>
        <position position="186"/>
    </location>
</feature>
<feature type="binding site" evidence="4">
    <location>
        <position position="189"/>
    </location>
    <ligand>
        <name>D-glyceraldehyde 3-phosphate</name>
        <dbReference type="ChEBI" id="CHEBI:59776"/>
    </ligand>
</feature>
<dbReference type="EMBL" id="LS483254">
    <property type="protein sequence ID" value="SQD92986.1"/>
    <property type="molecule type" value="Genomic_DNA"/>
</dbReference>
<dbReference type="EC" id="1.2.1.12" evidence="9"/>
<dbReference type="Pfam" id="PF02800">
    <property type="entry name" value="Gp_dh_C"/>
    <property type="match status" value="1"/>
</dbReference>
<dbReference type="InterPro" id="IPR020830">
    <property type="entry name" value="GlycerAld_3-P_DH_AS"/>
</dbReference>
<evidence type="ECO:0000313" key="9">
    <source>
        <dbReference type="EMBL" id="SQD92986.1"/>
    </source>
</evidence>
<accession>A0A2X3KZR6</accession>
<name>A0A2X3KZR6_9BACT</name>
<evidence type="ECO:0000256" key="5">
    <source>
        <dbReference type="PIRSR" id="PIRSR000149-3"/>
    </source>
</evidence>
<keyword evidence="5" id="KW-0520">NAD</keyword>
<feature type="binding site" evidence="5">
    <location>
        <begin position="12"/>
        <end position="13"/>
    </location>
    <ligand>
        <name>NAD(+)</name>
        <dbReference type="ChEBI" id="CHEBI:57540"/>
    </ligand>
</feature>
<reference evidence="10" key="1">
    <citation type="submission" date="2018-05" db="EMBL/GenBank/DDBJ databases">
        <authorList>
            <person name="Hao L."/>
        </authorList>
    </citation>
    <scope>NUCLEOTIDE SEQUENCE [LARGE SCALE GENOMIC DNA]</scope>
</reference>
<dbReference type="InterPro" id="IPR020829">
    <property type="entry name" value="GlycerAld_3-P_DH_cat"/>
</dbReference>
<organism evidence="9 10">
    <name type="scientific">Candidatus Bipolaricaulis anaerobius</name>
    <dbReference type="NCBI Taxonomy" id="2026885"/>
    <lineage>
        <taxon>Bacteria</taxon>
        <taxon>Candidatus Bipolaricaulota</taxon>
        <taxon>Candidatus Bipolaricaulia</taxon>
        <taxon>Candidatus Bipolaricaulales</taxon>
        <taxon>Candidatus Bipolaricaulaceae</taxon>
        <taxon>Candidatus Bipolaricaulis</taxon>
    </lineage>
</organism>
<feature type="domain" description="Glyceraldehyde 3-phosphate dehydrogenase NAD(P) binding" evidence="8">
    <location>
        <begin position="3"/>
        <end position="159"/>
    </location>
</feature>
<evidence type="ECO:0000256" key="3">
    <source>
        <dbReference type="PIRSR" id="PIRSR000149-1"/>
    </source>
</evidence>
<dbReference type="FunFam" id="3.30.360.10:FF:000002">
    <property type="entry name" value="Glyceraldehyde-3-phosphate dehydrogenase"/>
    <property type="match status" value="1"/>
</dbReference>
<dbReference type="PANTHER" id="PTHR43148">
    <property type="entry name" value="GLYCERALDEHYDE-3-PHOSPHATE DEHYDROGENASE 2"/>
    <property type="match status" value="1"/>
</dbReference>
<dbReference type="PROSITE" id="PS00071">
    <property type="entry name" value="GAPDH"/>
    <property type="match status" value="1"/>
</dbReference>
<feature type="binding site" evidence="4">
    <location>
        <begin position="217"/>
        <end position="218"/>
    </location>
    <ligand>
        <name>D-glyceraldehyde 3-phosphate</name>
        <dbReference type="ChEBI" id="CHEBI:59776"/>
    </ligand>
</feature>
<dbReference type="SMART" id="SM00846">
    <property type="entry name" value="Gp_dh_N"/>
    <property type="match status" value="1"/>
</dbReference>
<dbReference type="PIRSF" id="PIRSF000149">
    <property type="entry name" value="GAP_DH"/>
    <property type="match status" value="1"/>
</dbReference>
<dbReference type="RefSeq" id="WP_122031368.1">
    <property type="nucleotide sequence ID" value="NZ_LS483254.1"/>
</dbReference>
<proteinExistence type="inferred from homology"/>
<dbReference type="CDD" id="cd18126">
    <property type="entry name" value="GAPDH_I_C"/>
    <property type="match status" value="1"/>
</dbReference>